<evidence type="ECO:0000256" key="4">
    <source>
        <dbReference type="ARBA" id="ARBA00023136"/>
    </source>
</evidence>
<evidence type="ECO:0000313" key="8">
    <source>
        <dbReference type="Proteomes" id="UP000178532"/>
    </source>
</evidence>
<dbReference type="GO" id="GO:0016020">
    <property type="term" value="C:membrane"/>
    <property type="evidence" value="ECO:0007669"/>
    <property type="project" value="UniProtKB-SubCell"/>
</dbReference>
<feature type="transmembrane region" description="Helical" evidence="5">
    <location>
        <begin position="134"/>
        <end position="153"/>
    </location>
</feature>
<dbReference type="PANTHER" id="PTHR37422">
    <property type="entry name" value="TEICHURONIC ACID BIOSYNTHESIS PROTEIN TUAE"/>
    <property type="match status" value="1"/>
</dbReference>
<dbReference type="PANTHER" id="PTHR37422:SF13">
    <property type="entry name" value="LIPOPOLYSACCHARIDE BIOSYNTHESIS PROTEIN PA4999-RELATED"/>
    <property type="match status" value="1"/>
</dbReference>
<evidence type="ECO:0000256" key="1">
    <source>
        <dbReference type="ARBA" id="ARBA00004141"/>
    </source>
</evidence>
<feature type="transmembrane region" description="Helical" evidence="5">
    <location>
        <begin position="248"/>
        <end position="266"/>
    </location>
</feature>
<keyword evidence="4 5" id="KW-0472">Membrane</keyword>
<keyword evidence="2 5" id="KW-0812">Transmembrane</keyword>
<evidence type="ECO:0000256" key="5">
    <source>
        <dbReference type="SAM" id="Phobius"/>
    </source>
</evidence>
<dbReference type="Proteomes" id="UP000178532">
    <property type="component" value="Unassembled WGS sequence"/>
</dbReference>
<dbReference type="AlphaFoldDB" id="A0A1F6DKE5"/>
<evidence type="ECO:0000259" key="6">
    <source>
        <dbReference type="Pfam" id="PF04932"/>
    </source>
</evidence>
<protein>
    <recommendedName>
        <fullName evidence="6">O-antigen ligase-related domain-containing protein</fullName>
    </recommendedName>
</protein>
<reference evidence="7 8" key="1">
    <citation type="journal article" date="2016" name="Nat. Commun.">
        <title>Thousands of microbial genomes shed light on interconnected biogeochemical processes in an aquifer system.</title>
        <authorList>
            <person name="Anantharaman K."/>
            <person name="Brown C.T."/>
            <person name="Hug L.A."/>
            <person name="Sharon I."/>
            <person name="Castelle C.J."/>
            <person name="Probst A.J."/>
            <person name="Thomas B.C."/>
            <person name="Singh A."/>
            <person name="Wilkins M.J."/>
            <person name="Karaoz U."/>
            <person name="Brodie E.L."/>
            <person name="Williams K.H."/>
            <person name="Hubbard S.S."/>
            <person name="Banfield J.F."/>
        </authorList>
    </citation>
    <scope>NUCLEOTIDE SEQUENCE [LARGE SCALE GENOMIC DNA]</scope>
</reference>
<dbReference type="EMBL" id="MFLI01000020">
    <property type="protein sequence ID" value="OGG61482.1"/>
    <property type="molecule type" value="Genomic_DNA"/>
</dbReference>
<evidence type="ECO:0000256" key="2">
    <source>
        <dbReference type="ARBA" id="ARBA00022692"/>
    </source>
</evidence>
<name>A0A1F6DKE5_9BACT</name>
<feature type="transmembrane region" description="Helical" evidence="5">
    <location>
        <begin position="107"/>
        <end position="127"/>
    </location>
</feature>
<comment type="caution">
    <text evidence="7">The sequence shown here is derived from an EMBL/GenBank/DDBJ whole genome shotgun (WGS) entry which is preliminary data.</text>
</comment>
<evidence type="ECO:0000313" key="7">
    <source>
        <dbReference type="EMBL" id="OGG61482.1"/>
    </source>
</evidence>
<feature type="transmembrane region" description="Helical" evidence="5">
    <location>
        <begin position="345"/>
        <end position="368"/>
    </location>
</feature>
<feature type="transmembrane region" description="Helical" evidence="5">
    <location>
        <begin position="173"/>
        <end position="191"/>
    </location>
</feature>
<dbReference type="InterPro" id="IPR007016">
    <property type="entry name" value="O-antigen_ligase-rel_domated"/>
</dbReference>
<feature type="transmembrane region" description="Helical" evidence="5">
    <location>
        <begin position="12"/>
        <end position="37"/>
    </location>
</feature>
<organism evidence="7 8">
    <name type="scientific">Candidatus Kaiserbacteria bacterium RIFCSPHIGHO2_02_FULL_54_22</name>
    <dbReference type="NCBI Taxonomy" id="1798495"/>
    <lineage>
        <taxon>Bacteria</taxon>
        <taxon>Candidatus Kaiseribacteriota</taxon>
    </lineage>
</organism>
<accession>A0A1F6DKE5</accession>
<keyword evidence="3 5" id="KW-1133">Transmembrane helix</keyword>
<feature type="domain" description="O-antigen ligase-related" evidence="6">
    <location>
        <begin position="207"/>
        <end position="358"/>
    </location>
</feature>
<comment type="subcellular location">
    <subcellularLocation>
        <location evidence="1">Membrane</location>
        <topology evidence="1">Multi-pass membrane protein</topology>
    </subcellularLocation>
</comment>
<gene>
    <name evidence="7" type="ORF">A3C19_01870</name>
</gene>
<feature type="transmembrane region" description="Helical" evidence="5">
    <location>
        <begin position="433"/>
        <end position="454"/>
    </location>
</feature>
<dbReference type="SUPFAM" id="SSF48452">
    <property type="entry name" value="TPR-like"/>
    <property type="match status" value="1"/>
</dbReference>
<feature type="transmembrane region" description="Helical" evidence="5">
    <location>
        <begin position="43"/>
        <end position="62"/>
    </location>
</feature>
<dbReference type="Pfam" id="PF04932">
    <property type="entry name" value="Wzy_C"/>
    <property type="match status" value="1"/>
</dbReference>
<sequence>MQSGGTAQQVARWVALGALFLIPLAPLVVANSYFFPFITGKAFYLRILIEIAVVAWVVLALLDKEYRPRFSWIGAAAIGFVVWMFIADAFALNAVKAFWSNFERMEGWMLLVHLLGLFFAMSAVLRAEKKWRAWFLASLGVAVIISGYALLQLNGSLAIHQGSVRIDATLGNSAYLAIYFLFNIFIALWLALTEKYSWLKWSLIAFAVIETTLLFYTETRGTVIGLILGLTLAALLTAITAGKSARRGAVGALVLISIIVGGFYLSRDSSFVQNNHALQRIASISLADGQTRFTIWSMAFEGVRERPVIGWGQEGFNYVFNKYYDPSLYNQEPWFDRAHNAFIDWLTAGGVPALLLYLSLFGTAFALLWKSPELSRSERTLLTAALVGYAVHNVFVFDNLYSYIYFFAILALIDSQVARPIEWFEKAPELPPLYGTTYALPIAAVVAGTLIWFVNITGMQVAAKLIAALSPSPAGVSGNIAIFEDIVTRSPFALQEVREQLVSFAASVAQSSQATNEEKQKAVMLAFNEMQKQVTAYPLDAREHLQLSYVYRVAGDNANALKEVQAAILLSPKKEGFWTEAGTIEWNLGDMKAAQESFNTAYMLGPQFQNLALYAIAGNIAAGDQDSADTIMLAVFGTTNVDSDLLSIAYYRAKDWPRLIGIWKSRAERPDATIETRFSLAAAYYAAGDKTNAIATINVIVARYPEAAASGAAAIKEIEGK</sequence>
<proteinExistence type="predicted"/>
<feature type="transmembrane region" description="Helical" evidence="5">
    <location>
        <begin position="223"/>
        <end position="241"/>
    </location>
</feature>
<dbReference type="STRING" id="1798495.A3C19_01870"/>
<dbReference type="InterPro" id="IPR011990">
    <property type="entry name" value="TPR-like_helical_dom_sf"/>
</dbReference>
<evidence type="ECO:0000256" key="3">
    <source>
        <dbReference type="ARBA" id="ARBA00022989"/>
    </source>
</evidence>
<dbReference type="InterPro" id="IPR051533">
    <property type="entry name" value="WaaL-like"/>
</dbReference>
<feature type="transmembrane region" description="Helical" evidence="5">
    <location>
        <begin position="198"/>
        <end position="217"/>
    </location>
</feature>
<feature type="transmembrane region" description="Helical" evidence="5">
    <location>
        <begin position="74"/>
        <end position="95"/>
    </location>
</feature>
<dbReference type="Gene3D" id="1.25.40.10">
    <property type="entry name" value="Tetratricopeptide repeat domain"/>
    <property type="match status" value="1"/>
</dbReference>